<dbReference type="Gene3D" id="1.10.10.10">
    <property type="entry name" value="Winged helix-like DNA-binding domain superfamily/Winged helix DNA-binding domain"/>
    <property type="match status" value="1"/>
</dbReference>
<reference evidence="4 5" key="1">
    <citation type="submission" date="2017-08" db="EMBL/GenBank/DDBJ databases">
        <title>The complete genome sequence of Maribacter sp. B1, isolated from deep-sea sediment.</title>
        <authorList>
            <person name="Wu Y.-H."/>
            <person name="Cheng H."/>
            <person name="Xu X.-W."/>
        </authorList>
    </citation>
    <scope>NUCLEOTIDE SEQUENCE [LARGE SCALE GENOMIC DNA]</scope>
    <source>
        <strain evidence="4 5">B1</strain>
    </source>
</reference>
<organism evidence="4 5">
    <name type="scientific">Maribacter cobaltidurans</name>
    <dbReference type="NCBI Taxonomy" id="1178778"/>
    <lineage>
        <taxon>Bacteria</taxon>
        <taxon>Pseudomonadati</taxon>
        <taxon>Bacteroidota</taxon>
        <taxon>Flavobacteriia</taxon>
        <taxon>Flavobacteriales</taxon>
        <taxon>Flavobacteriaceae</taxon>
        <taxon>Maribacter</taxon>
    </lineage>
</organism>
<keyword evidence="1" id="KW-0805">Transcription regulation</keyword>
<evidence type="ECO:0000313" key="5">
    <source>
        <dbReference type="Proteomes" id="UP000215244"/>
    </source>
</evidence>
<gene>
    <name evidence="4" type="ORF">CJ263_06770</name>
</gene>
<accession>A0A223V530</accession>
<dbReference type="InterPro" id="IPR055166">
    <property type="entry name" value="Transc_reg_Sar_Rot_HTH"/>
</dbReference>
<dbReference type="InterPro" id="IPR036390">
    <property type="entry name" value="WH_DNA-bd_sf"/>
</dbReference>
<dbReference type="Proteomes" id="UP000215244">
    <property type="component" value="Chromosome"/>
</dbReference>
<proteinExistence type="predicted"/>
<dbReference type="InterPro" id="IPR036388">
    <property type="entry name" value="WH-like_DNA-bd_sf"/>
</dbReference>
<dbReference type="GO" id="GO:0006950">
    <property type="term" value="P:response to stress"/>
    <property type="evidence" value="ECO:0007669"/>
    <property type="project" value="TreeGrafter"/>
</dbReference>
<dbReference type="GO" id="GO:0003700">
    <property type="term" value="F:DNA-binding transcription factor activity"/>
    <property type="evidence" value="ECO:0007669"/>
    <property type="project" value="InterPro"/>
</dbReference>
<dbReference type="SMART" id="SM00347">
    <property type="entry name" value="HTH_MARR"/>
    <property type="match status" value="1"/>
</dbReference>
<sequence>MKIEDEIKGRFRNEYHKGLINLVYTEKHVSYQFLQYLKKYKLTESQYNILRVIRGASAEENVSIRYLKERMLDKNSDVSRIVDKLFHREYIDRKENSIDRRQKEISLTTKGLTLLAEMDDCEKKVDLLLKNLSLHEVKNLNKLLDKIRG</sequence>
<dbReference type="PANTHER" id="PTHR33164">
    <property type="entry name" value="TRANSCRIPTIONAL REGULATOR, MARR FAMILY"/>
    <property type="match status" value="1"/>
</dbReference>
<dbReference type="SUPFAM" id="SSF46785">
    <property type="entry name" value="Winged helix' DNA-binding domain"/>
    <property type="match status" value="1"/>
</dbReference>
<evidence type="ECO:0000256" key="2">
    <source>
        <dbReference type="ARBA" id="ARBA00023125"/>
    </source>
</evidence>
<dbReference type="KEGG" id="marb:CJ263_06770"/>
<keyword evidence="2" id="KW-0238">DNA-binding</keyword>
<dbReference type="Pfam" id="PF22381">
    <property type="entry name" value="Staph_reg_Sar_Rot"/>
    <property type="match status" value="1"/>
</dbReference>
<name>A0A223V530_9FLAO</name>
<evidence type="ECO:0000313" key="4">
    <source>
        <dbReference type="EMBL" id="ASV29949.1"/>
    </source>
</evidence>
<dbReference type="PROSITE" id="PS50995">
    <property type="entry name" value="HTH_MARR_2"/>
    <property type="match status" value="1"/>
</dbReference>
<dbReference type="RefSeq" id="WP_094996570.1">
    <property type="nucleotide sequence ID" value="NZ_BMJL01000006.1"/>
</dbReference>
<dbReference type="PRINTS" id="PR00598">
    <property type="entry name" value="HTHMARR"/>
</dbReference>
<protein>
    <submittedName>
        <fullName evidence="4">MarR family transcriptional regulator</fullName>
    </submittedName>
</protein>
<dbReference type="OrthoDB" id="763883at2"/>
<dbReference type="InterPro" id="IPR039422">
    <property type="entry name" value="MarR/SlyA-like"/>
</dbReference>
<evidence type="ECO:0000256" key="3">
    <source>
        <dbReference type="ARBA" id="ARBA00023163"/>
    </source>
</evidence>
<keyword evidence="3" id="KW-0804">Transcription</keyword>
<dbReference type="PANTHER" id="PTHR33164:SF43">
    <property type="entry name" value="HTH-TYPE TRANSCRIPTIONAL REPRESSOR YETL"/>
    <property type="match status" value="1"/>
</dbReference>
<keyword evidence="5" id="KW-1185">Reference proteome</keyword>
<dbReference type="EMBL" id="CP022957">
    <property type="protein sequence ID" value="ASV29949.1"/>
    <property type="molecule type" value="Genomic_DNA"/>
</dbReference>
<dbReference type="InterPro" id="IPR000835">
    <property type="entry name" value="HTH_MarR-typ"/>
</dbReference>
<dbReference type="AlphaFoldDB" id="A0A223V530"/>
<evidence type="ECO:0000256" key="1">
    <source>
        <dbReference type="ARBA" id="ARBA00023015"/>
    </source>
</evidence>